<name>A0AAD5FJR6_SILAS</name>
<dbReference type="AlphaFoldDB" id="A0AAD5FJR6"/>
<evidence type="ECO:0000313" key="3">
    <source>
        <dbReference type="Proteomes" id="UP001205998"/>
    </source>
</evidence>
<comment type="caution">
    <text evidence="2">The sequence shown here is derived from an EMBL/GenBank/DDBJ whole genome shotgun (WGS) entry which is preliminary data.</text>
</comment>
<feature type="compositionally biased region" description="Polar residues" evidence="1">
    <location>
        <begin position="1"/>
        <end position="11"/>
    </location>
</feature>
<protein>
    <submittedName>
        <fullName evidence="2">Uncharacterized protein</fullName>
    </submittedName>
</protein>
<accession>A0AAD5FJR6</accession>
<dbReference type="Proteomes" id="UP001205998">
    <property type="component" value="Unassembled WGS sequence"/>
</dbReference>
<sequence length="76" mass="8142">MQTKAPHSTGNENEHLFCGEGQQSDEAKREKPSGDDEMMVIGWEKGRADKRGPDCNRKVKAAAAVIAAALNSADEG</sequence>
<evidence type="ECO:0000313" key="2">
    <source>
        <dbReference type="EMBL" id="KAI5618209.1"/>
    </source>
</evidence>
<feature type="region of interest" description="Disordered" evidence="1">
    <location>
        <begin position="1"/>
        <end position="36"/>
    </location>
</feature>
<proteinExistence type="predicted"/>
<keyword evidence="3" id="KW-1185">Reference proteome</keyword>
<organism evidence="2 3">
    <name type="scientific">Silurus asotus</name>
    <name type="common">Amur catfish</name>
    <name type="synonym">Parasilurus asotus</name>
    <dbReference type="NCBI Taxonomy" id="30991"/>
    <lineage>
        <taxon>Eukaryota</taxon>
        <taxon>Metazoa</taxon>
        <taxon>Chordata</taxon>
        <taxon>Craniata</taxon>
        <taxon>Vertebrata</taxon>
        <taxon>Euteleostomi</taxon>
        <taxon>Actinopterygii</taxon>
        <taxon>Neopterygii</taxon>
        <taxon>Teleostei</taxon>
        <taxon>Ostariophysi</taxon>
        <taxon>Siluriformes</taxon>
        <taxon>Siluridae</taxon>
        <taxon>Silurus</taxon>
    </lineage>
</organism>
<evidence type="ECO:0000256" key="1">
    <source>
        <dbReference type="SAM" id="MobiDB-lite"/>
    </source>
</evidence>
<feature type="compositionally biased region" description="Basic and acidic residues" evidence="1">
    <location>
        <begin position="25"/>
        <end position="34"/>
    </location>
</feature>
<dbReference type="EMBL" id="MU551696">
    <property type="protein sequence ID" value="KAI5618209.1"/>
    <property type="molecule type" value="Genomic_DNA"/>
</dbReference>
<reference evidence="2" key="1">
    <citation type="submission" date="2018-07" db="EMBL/GenBank/DDBJ databases">
        <title>Comparative genomics of catfishes provides insights into carnivory and benthic adaptation.</title>
        <authorList>
            <person name="Zhang Y."/>
            <person name="Wang D."/>
            <person name="Peng Z."/>
            <person name="Zheng S."/>
            <person name="Shao F."/>
            <person name="Tao W."/>
        </authorList>
    </citation>
    <scope>NUCLEOTIDE SEQUENCE</scope>
    <source>
        <strain evidence="2">Chongqing</strain>
    </source>
</reference>
<gene>
    <name evidence="2" type="ORF">C0J50_22191</name>
</gene>